<gene>
    <name evidence="2" type="ORF">ADL15_03950</name>
</gene>
<dbReference type="InterPro" id="IPR016024">
    <property type="entry name" value="ARM-type_fold"/>
</dbReference>
<dbReference type="Pfam" id="PF13646">
    <property type="entry name" value="HEAT_2"/>
    <property type="match status" value="1"/>
</dbReference>
<name>A0A0X3VAX3_9ACTN</name>
<feature type="compositionally biased region" description="Basic and acidic residues" evidence="1">
    <location>
        <begin position="963"/>
        <end position="975"/>
    </location>
</feature>
<feature type="region of interest" description="Disordered" evidence="1">
    <location>
        <begin position="946"/>
        <end position="975"/>
    </location>
</feature>
<evidence type="ECO:0000313" key="3">
    <source>
        <dbReference type="Proteomes" id="UP000053244"/>
    </source>
</evidence>
<dbReference type="Gene3D" id="1.25.10.10">
    <property type="entry name" value="Leucine-rich Repeat Variant"/>
    <property type="match status" value="2"/>
</dbReference>
<sequence>MRGPVREAARRGDLDWFATHLGVRDYTLAVLRFLVSQDDPRLRHLGLDRLGARIAQPRVEESELAEFARLLPDTLAGPPETALVLAGLYQRLWRHVPRQHRPRWRAAGLPVAVQIAWLRAEIVNEPGAVCSEPAGELLYQAVAGVTAADVARPEQLVGELIAGDDPVLRGAALRLIREALHSGLLAPGRARDHLGAMLGTPDGAVIGTPDVAVLAELAEPWAALAPLPRELLRPLLTVPSAASQAARLDAVGVDAAILVAARHGHGDLLRDIVADPARPPRSRQHALQTLGELAGRGDIAEVTAIAAGDPLLFGAAAAACLRAMHRRGLFPRGEEAAAIVELALADHSISATEAATILFTCRHEAFRALVTEDADHASWPRRVALLVGLAQQGSDDLPVGDALTAALSATSHPEPFLTAIRALGHHAAEAAVLDALPRAPEAALSALEAIGGPRTVAVLRQELGLIPPTDDSQAAAPHAGPGPFPLSDDPRTAAPPAGTSEVDRPEAGSPRVGAPPAGAPGAGLVAPYLRPVRHRALALLWHLTGDPARRHAILERLNPRDLSPDVRADLGAADPRELAVLNADIDPDDPEQALLRLARSGDPAVLPSITDILLRIVGDLAGTADAAPADGRPTSEPVVPDAVVTAIHTLGARLHERRKLRPFYLRAAGSADEAGHALVATIALDLIDRTDLSSAERAILLGLLRQAPYPGTRARVHRLLRHHDRHVRKQVIALIAADAEALSASLIVLTTAGDPQTVRQALLALGQVRAHWAAPAIAACLENPSMNVKKTAATALVRAGTPAVVPRLLFWLGHHDNPGLRADLVAALRAILGAAYAATVLAAAEQAGDDRTRELLLDGLSRELSARAVDALAHQESPIAPVLLAQIAAGRIELGSGAIEDLTATLAAHGLAAPASSNRPAGADPLDSDIDALTLDGWNPAIAQQIVNRHDQQDRRDHRDRRDHKDRPAEQVGTDRLDRLRPMLADWLALADAVPGSRPATLRFILRLCPAPWSADELATFSRAAHTLVSGLSDTTGQDRDDLIEVFEAVAAHLSPAQRLGLISRIRALAPAAGRRSSLVLLRRYGAVLTRTDVEHALAEARLGPDPWLAETALLRDAFAATRTSGSAPGPDPGPGAAAWRQALEAAVRGTDTLDEFRRADDGTVSSRQRLDTLIDVFPAAAQDARAAMLDWMEALQPIDTPPWTLTEDAHRPVPTARTPYDGDLDQPRSAAQRDRLLALLDAPTRNQRDAAAATLRDWPEPETTRTVLRAFLHGRVDLAITPALARALTTLDEAELRSGGDAVHERAARVARHLAPADRQHLIPLLLDWWENGGPATRTSAGHVLRASPDLTAASLRGRLDAGAWGFLDLIVGQPLLRTPELSDTDRRLCAAGRADLADRLLLVDGPLRDPDAAARDAAALAALRERRQPPTGPATRRPTRPELITTIRTGHPEQIRRALTQLADADPTTGPRPGTKAAPGTGHHHDTTAHPGTGQDPEITDLLAELLHHPHARVRLHAHRLGRRLLSRSTYLSHTMILLDDPEPAVVRSAISTLSHPAHQPAIPAIVGLLAHQHAIVRRAATDALLRTGPPALGALTYAASHARPDRRHLYHTILDRITEAETSAT</sequence>
<dbReference type="SUPFAM" id="SSF48371">
    <property type="entry name" value="ARM repeat"/>
    <property type="match status" value="1"/>
</dbReference>
<keyword evidence="3" id="KW-1185">Reference proteome</keyword>
<evidence type="ECO:0000256" key="1">
    <source>
        <dbReference type="SAM" id="MobiDB-lite"/>
    </source>
</evidence>
<feature type="compositionally biased region" description="Low complexity" evidence="1">
    <location>
        <begin position="507"/>
        <end position="516"/>
    </location>
</feature>
<proteinExistence type="predicted"/>
<comment type="caution">
    <text evidence="2">The sequence shown here is derived from an EMBL/GenBank/DDBJ whole genome shotgun (WGS) entry which is preliminary data.</text>
</comment>
<feature type="compositionally biased region" description="Basic and acidic residues" evidence="1">
    <location>
        <begin position="948"/>
        <end position="957"/>
    </location>
</feature>
<dbReference type="InterPro" id="IPR011989">
    <property type="entry name" value="ARM-like"/>
</dbReference>
<protein>
    <recommendedName>
        <fullName evidence="4">PBS lyase</fullName>
    </recommendedName>
</protein>
<dbReference type="Proteomes" id="UP000053244">
    <property type="component" value="Unassembled WGS sequence"/>
</dbReference>
<accession>A0A0X3VAX3</accession>
<evidence type="ECO:0000313" key="2">
    <source>
        <dbReference type="EMBL" id="KUL41412.1"/>
    </source>
</evidence>
<reference evidence="2 3" key="1">
    <citation type="submission" date="2015-10" db="EMBL/GenBank/DDBJ databases">
        <authorList>
            <person name="Gilbert D.G."/>
        </authorList>
    </citation>
    <scope>NUCLEOTIDE SEQUENCE [LARGE SCALE GENOMIC DNA]</scope>
    <source>
        <strain evidence="2 3">NRRL B-16712</strain>
    </source>
</reference>
<evidence type="ECO:0008006" key="4">
    <source>
        <dbReference type="Google" id="ProtNLM"/>
    </source>
</evidence>
<feature type="region of interest" description="Disordered" evidence="1">
    <location>
        <begin position="467"/>
        <end position="518"/>
    </location>
</feature>
<organism evidence="2 3">
    <name type="scientific">Actinoplanes awajinensis subsp. mycoplanecinus</name>
    <dbReference type="NCBI Taxonomy" id="135947"/>
    <lineage>
        <taxon>Bacteria</taxon>
        <taxon>Bacillati</taxon>
        <taxon>Actinomycetota</taxon>
        <taxon>Actinomycetes</taxon>
        <taxon>Micromonosporales</taxon>
        <taxon>Micromonosporaceae</taxon>
        <taxon>Actinoplanes</taxon>
    </lineage>
</organism>
<feature type="region of interest" description="Disordered" evidence="1">
    <location>
        <begin position="1425"/>
        <end position="1499"/>
    </location>
</feature>
<dbReference type="EMBL" id="LLZH01000013">
    <property type="protein sequence ID" value="KUL41412.1"/>
    <property type="molecule type" value="Genomic_DNA"/>
</dbReference>